<dbReference type="GeneID" id="115920043"/>
<dbReference type="PANTHER" id="PTHR47163:SF2">
    <property type="entry name" value="SI:DKEY-17M8.2"/>
    <property type="match status" value="1"/>
</dbReference>
<sequence>MGAPNLRVILIFLSFSLPPPPRPFLPFSLIGMHASRGRVGWDGGAENSPNLGYKMAAPAIRHRIEIVPANRLMNAAQVLQQNLTLLELVPQLVNIEGCLQFLAERALIGNSWTCDVCQERGRLQATEAIDGFVWRCPPPCRRRKSIRQGSFFSKSHLDLKKIIMFIYLWAADLPLKFIQAEVGCDDKTATNWANFLRDVCSEAIIVNMRPLGGFDDDGNPIIVESKFFHRKYHRGAIRDGHWVFGAVERESGRFLMRIVEQRNRATLEPIIQQWCLPGTHIISDGWAAYRDLENLNNGVYLHDVVVHEDNFVDPDLPWLHTNTVEGKWMHAKRKLRRQCGTTRDLFPTYLDEFLWRNDVGPNKVGEIMNAIRQIYPV</sequence>
<dbReference type="PANTHER" id="PTHR47163">
    <property type="entry name" value="DDE_TNP_IS1595 DOMAIN-CONTAINING PROTEIN"/>
    <property type="match status" value="1"/>
</dbReference>
<dbReference type="InterPro" id="IPR053164">
    <property type="entry name" value="IS1016-like_transposase"/>
</dbReference>
<evidence type="ECO:0000313" key="2">
    <source>
        <dbReference type="EnsemblMetazoa" id="XP_030830789"/>
    </source>
</evidence>
<dbReference type="OMA" id="RGNKQHT"/>
<proteinExistence type="predicted"/>
<dbReference type="Pfam" id="PF12762">
    <property type="entry name" value="DDE_Tnp_IS1595"/>
    <property type="match status" value="1"/>
</dbReference>
<dbReference type="RefSeq" id="XP_030830789.1">
    <property type="nucleotide sequence ID" value="XM_030974929.1"/>
</dbReference>
<organism evidence="2 3">
    <name type="scientific">Strongylocentrotus purpuratus</name>
    <name type="common">Purple sea urchin</name>
    <dbReference type="NCBI Taxonomy" id="7668"/>
    <lineage>
        <taxon>Eukaryota</taxon>
        <taxon>Metazoa</taxon>
        <taxon>Echinodermata</taxon>
        <taxon>Eleutherozoa</taxon>
        <taxon>Echinozoa</taxon>
        <taxon>Echinoidea</taxon>
        <taxon>Euechinoidea</taxon>
        <taxon>Echinacea</taxon>
        <taxon>Camarodonta</taxon>
        <taxon>Echinidea</taxon>
        <taxon>Strongylocentrotidae</taxon>
        <taxon>Strongylocentrotus</taxon>
    </lineage>
</organism>
<protein>
    <recommendedName>
        <fullName evidence="1">ISXO2-like transposase domain-containing protein</fullName>
    </recommendedName>
</protein>
<reference evidence="3" key="1">
    <citation type="submission" date="2015-02" db="EMBL/GenBank/DDBJ databases">
        <title>Genome sequencing for Strongylocentrotus purpuratus.</title>
        <authorList>
            <person name="Murali S."/>
            <person name="Liu Y."/>
            <person name="Vee V."/>
            <person name="English A."/>
            <person name="Wang M."/>
            <person name="Skinner E."/>
            <person name="Han Y."/>
            <person name="Muzny D.M."/>
            <person name="Worley K.C."/>
            <person name="Gibbs R.A."/>
        </authorList>
    </citation>
    <scope>NUCLEOTIDE SEQUENCE</scope>
</reference>
<dbReference type="SMART" id="SM01126">
    <property type="entry name" value="DDE_Tnp_IS1595"/>
    <property type="match status" value="1"/>
</dbReference>
<keyword evidence="3" id="KW-1185">Reference proteome</keyword>
<feature type="domain" description="ISXO2-like transposase" evidence="1">
    <location>
        <begin position="210"/>
        <end position="358"/>
    </location>
</feature>
<dbReference type="OrthoDB" id="6412411at2759"/>
<name>A0A7M7N3Z0_STRPU</name>
<dbReference type="NCBIfam" id="NF033547">
    <property type="entry name" value="transpos_IS1595"/>
    <property type="match status" value="1"/>
</dbReference>
<evidence type="ECO:0000313" key="3">
    <source>
        <dbReference type="Proteomes" id="UP000007110"/>
    </source>
</evidence>
<accession>A0A7M7N3Z0</accession>
<dbReference type="InParanoid" id="A0A7M7N3Z0"/>
<dbReference type="AlphaFoldDB" id="A0A7M7N3Z0"/>
<evidence type="ECO:0000259" key="1">
    <source>
        <dbReference type="SMART" id="SM01126"/>
    </source>
</evidence>
<dbReference type="Proteomes" id="UP000007110">
    <property type="component" value="Unassembled WGS sequence"/>
</dbReference>
<dbReference type="EnsemblMetazoa" id="XM_030974929">
    <property type="protein sequence ID" value="XP_030830789"/>
    <property type="gene ID" value="LOC115920043"/>
</dbReference>
<dbReference type="InterPro" id="IPR024445">
    <property type="entry name" value="Tnp_ISXO2-like"/>
</dbReference>
<reference evidence="2" key="2">
    <citation type="submission" date="2021-01" db="UniProtKB">
        <authorList>
            <consortium name="EnsemblMetazoa"/>
        </authorList>
    </citation>
    <scope>IDENTIFICATION</scope>
</reference>
<dbReference type="KEGG" id="spu:115920043"/>